<evidence type="ECO:0000313" key="6">
    <source>
        <dbReference type="Proteomes" id="UP000051202"/>
    </source>
</evidence>
<keyword evidence="6" id="KW-1185">Reference proteome</keyword>
<gene>
    <name evidence="5" type="ORF">AS194_07970</name>
</gene>
<protein>
    <submittedName>
        <fullName evidence="5">AraC family transcriptional regulator</fullName>
    </submittedName>
</protein>
<dbReference type="AlphaFoldDB" id="A0A0T6DRG3"/>
<dbReference type="InterPro" id="IPR020449">
    <property type="entry name" value="Tscrpt_reg_AraC-type_HTH"/>
</dbReference>
<comment type="caution">
    <text evidence="5">The sequence shown here is derived from an EMBL/GenBank/DDBJ whole genome shotgun (WGS) entry which is preliminary data.</text>
</comment>
<dbReference type="PROSITE" id="PS01124">
    <property type="entry name" value="HTH_ARAC_FAMILY_2"/>
    <property type="match status" value="1"/>
</dbReference>
<dbReference type="InterPro" id="IPR009594">
    <property type="entry name" value="Tscrpt_reg_HTH_AraC_N"/>
</dbReference>
<evidence type="ECO:0000313" key="5">
    <source>
        <dbReference type="EMBL" id="KRU22532.1"/>
    </source>
</evidence>
<feature type="domain" description="HTH araC/xylS-type" evidence="4">
    <location>
        <begin position="187"/>
        <end position="286"/>
    </location>
</feature>
<dbReference type="Pfam" id="PF06719">
    <property type="entry name" value="AraC_N"/>
    <property type="match status" value="1"/>
</dbReference>
<organism evidence="5 6">
    <name type="scientific">Psychrobacter piscatorii</name>
    <dbReference type="NCBI Taxonomy" id="554343"/>
    <lineage>
        <taxon>Bacteria</taxon>
        <taxon>Pseudomonadati</taxon>
        <taxon>Pseudomonadota</taxon>
        <taxon>Gammaproteobacteria</taxon>
        <taxon>Moraxellales</taxon>
        <taxon>Moraxellaceae</taxon>
        <taxon>Psychrobacter</taxon>
    </lineage>
</organism>
<dbReference type="SUPFAM" id="SSF46689">
    <property type="entry name" value="Homeodomain-like"/>
    <property type="match status" value="2"/>
</dbReference>
<keyword evidence="1" id="KW-0805">Transcription regulation</keyword>
<dbReference type="PANTHER" id="PTHR43436">
    <property type="entry name" value="ARAC-FAMILY TRANSCRIPTIONAL REGULATOR"/>
    <property type="match status" value="1"/>
</dbReference>
<dbReference type="InterPro" id="IPR018062">
    <property type="entry name" value="HTH_AraC-typ_CS"/>
</dbReference>
<dbReference type="Pfam" id="PF12833">
    <property type="entry name" value="HTH_18"/>
    <property type="match status" value="1"/>
</dbReference>
<dbReference type="InterPro" id="IPR009057">
    <property type="entry name" value="Homeodomain-like_sf"/>
</dbReference>
<reference evidence="5 6" key="1">
    <citation type="submission" date="2015-11" db="EMBL/GenBank/DDBJ databases">
        <title>Permanent draft genome of Psychrobacter piscatorii LQ58.</title>
        <authorList>
            <person name="Zhou M."/>
            <person name="Dong B."/>
            <person name="Liu Q."/>
        </authorList>
    </citation>
    <scope>NUCLEOTIDE SEQUENCE [LARGE SCALE GENOMIC DNA]</scope>
    <source>
        <strain evidence="5 6">LQ58</strain>
    </source>
</reference>
<dbReference type="InterPro" id="IPR018060">
    <property type="entry name" value="HTH_AraC"/>
</dbReference>
<dbReference type="SMART" id="SM00342">
    <property type="entry name" value="HTH_ARAC"/>
    <property type="match status" value="1"/>
</dbReference>
<keyword evidence="2" id="KW-0238">DNA-binding</keyword>
<name>A0A0T6DRG3_9GAMM</name>
<dbReference type="Proteomes" id="UP000051202">
    <property type="component" value="Unassembled WGS sequence"/>
</dbReference>
<dbReference type="RefSeq" id="WP_058024688.1">
    <property type="nucleotide sequence ID" value="NZ_LNDJ01000064.1"/>
</dbReference>
<dbReference type="GO" id="GO:0043565">
    <property type="term" value="F:sequence-specific DNA binding"/>
    <property type="evidence" value="ECO:0007669"/>
    <property type="project" value="InterPro"/>
</dbReference>
<proteinExistence type="predicted"/>
<keyword evidence="3" id="KW-0804">Transcription</keyword>
<dbReference type="PROSITE" id="PS00041">
    <property type="entry name" value="HTH_ARAC_FAMILY_1"/>
    <property type="match status" value="1"/>
</dbReference>
<dbReference type="EMBL" id="LNDJ01000064">
    <property type="protein sequence ID" value="KRU22532.1"/>
    <property type="molecule type" value="Genomic_DNA"/>
</dbReference>
<dbReference type="Gene3D" id="1.10.10.60">
    <property type="entry name" value="Homeodomain-like"/>
    <property type="match status" value="2"/>
</dbReference>
<accession>A0A0T6DRG3</accession>
<evidence type="ECO:0000259" key="4">
    <source>
        <dbReference type="PROSITE" id="PS01124"/>
    </source>
</evidence>
<evidence type="ECO:0000256" key="2">
    <source>
        <dbReference type="ARBA" id="ARBA00023125"/>
    </source>
</evidence>
<evidence type="ECO:0000256" key="3">
    <source>
        <dbReference type="ARBA" id="ARBA00023163"/>
    </source>
</evidence>
<evidence type="ECO:0000256" key="1">
    <source>
        <dbReference type="ARBA" id="ARBA00023015"/>
    </source>
</evidence>
<dbReference type="PANTHER" id="PTHR43436:SF1">
    <property type="entry name" value="TRANSCRIPTIONAL REGULATORY PROTEIN"/>
    <property type="match status" value="1"/>
</dbReference>
<dbReference type="GO" id="GO:0003700">
    <property type="term" value="F:DNA-binding transcription factor activity"/>
    <property type="evidence" value="ECO:0007669"/>
    <property type="project" value="InterPro"/>
</dbReference>
<sequence>MNQETIDRLLNILPRNQTLESAVAGLFFYCADKPSKAVSYIQEPSICIVLQGEREIYLGADCQRFNDSHLMFCPVNIPLSMHIKHASAESPVIVLSMKLNLAMIREILAQIPSKTPTANGHLGIKWPLDEAIMAAFDRLIRLLDYPNDIEFLASLIQQEIYYRLLSAEQGNKLRQLVVDGSHTHRISQATDWIKLHLNEPIMIEGLASRCGMSVSGFHQHFKEITQLSPLQYQKSLRLMEAKRLIKIHGQGAQISQIAMQVGYESPSQFSREYKRLFGVSPSSELM</sequence>
<dbReference type="PRINTS" id="PR00032">
    <property type="entry name" value="HTHARAC"/>
</dbReference>